<name>A0A1S3HZC8_LINAN</name>
<evidence type="ECO:0000256" key="3">
    <source>
        <dbReference type="ARBA" id="ARBA00022443"/>
    </source>
</evidence>
<dbReference type="InterPro" id="IPR027267">
    <property type="entry name" value="AH/BAR_dom_sf"/>
</dbReference>
<evidence type="ECO:0000256" key="2">
    <source>
        <dbReference type="ARBA" id="ARBA00004496"/>
    </source>
</evidence>
<dbReference type="GO" id="GO:0012505">
    <property type="term" value="C:endomembrane system"/>
    <property type="evidence" value="ECO:0007669"/>
    <property type="project" value="UniProtKB-SubCell"/>
</dbReference>
<keyword evidence="12" id="KW-1185">Reference proteome</keyword>
<evidence type="ECO:0000256" key="4">
    <source>
        <dbReference type="ARBA" id="ARBA00022490"/>
    </source>
</evidence>
<dbReference type="GO" id="GO:0005737">
    <property type="term" value="C:cytoplasm"/>
    <property type="evidence" value="ECO:0007669"/>
    <property type="project" value="UniProtKB-SubCell"/>
</dbReference>
<reference evidence="13" key="1">
    <citation type="submission" date="2025-08" db="UniProtKB">
        <authorList>
            <consortium name="RefSeq"/>
        </authorList>
    </citation>
    <scope>IDENTIFICATION</scope>
    <source>
        <tissue evidence="13">Gonads</tissue>
    </source>
</reference>
<feature type="region of interest" description="Disordered" evidence="9">
    <location>
        <begin position="236"/>
        <end position="352"/>
    </location>
</feature>
<feature type="coiled-coil region" evidence="8">
    <location>
        <begin position="152"/>
        <end position="190"/>
    </location>
</feature>
<dbReference type="OrthoDB" id="446293at2759"/>
<dbReference type="InterPro" id="IPR001452">
    <property type="entry name" value="SH3_domain"/>
</dbReference>
<evidence type="ECO:0000256" key="1">
    <source>
        <dbReference type="ARBA" id="ARBA00004308"/>
    </source>
</evidence>
<dbReference type="PRINTS" id="PR01251">
    <property type="entry name" value="AMPHIPHYSIN"/>
</dbReference>
<sequence length="457" mass="52407">MAESKGGSIGKILQKRAARAKEKVLQNLGKADKTTDDLLDGHVERFARQQATAAKLQKELRNYFQAARVMSMASETLSTVLLEIYEDEWSKKNEINECYVSLQIMWKDYVEKLEREVINPLQSYVDRFPEIRTKISKRGRKLVDFDGARHNYQALEQAKKRDETKIYKARQEMEEARRIYEDLNVELHEELPSLYDGRIDQYCTNLLSLSSAEAIFHRECAKIEDDISEHIEQLAKENTKGSFKVERKTTTKRLHGRESSRSSEDASSEEMSRPRPVQKEQRQEKSTSKGSKQSESKMNGPSSEREARANGPRQNGSANSTIESEYDTAYEPTLHSDETYEPVNVNRKSHDEDDDQYMELREEPRGLYGVAADDPECYQVPPSNLPLTKLPPGVLYRVQATHIYTGEDVDELTFETGEIIDVVPFDDPEDQDEGWLMGIKQSDKTKGVFPANFTKPI</sequence>
<dbReference type="GeneID" id="106159597"/>
<keyword evidence="6" id="KW-0472">Membrane</keyword>
<keyword evidence="5 8" id="KW-0175">Coiled coil</keyword>
<dbReference type="CDD" id="cd11790">
    <property type="entry name" value="SH3_Amphiphysin"/>
    <property type="match status" value="1"/>
</dbReference>
<evidence type="ECO:0000259" key="10">
    <source>
        <dbReference type="PROSITE" id="PS50002"/>
    </source>
</evidence>
<dbReference type="Proteomes" id="UP000085678">
    <property type="component" value="Unplaced"/>
</dbReference>
<keyword evidence="3 7" id="KW-0728">SH3 domain</keyword>
<evidence type="ECO:0000313" key="13">
    <source>
        <dbReference type="RefSeq" id="XP_013391363.1"/>
    </source>
</evidence>
<dbReference type="PANTHER" id="PTHR46514">
    <property type="entry name" value="AMPHIPHYSIN"/>
    <property type="match status" value="1"/>
</dbReference>
<feature type="compositionally biased region" description="Basic and acidic residues" evidence="9">
    <location>
        <begin position="256"/>
        <end position="295"/>
    </location>
</feature>
<dbReference type="SMART" id="SM00721">
    <property type="entry name" value="BAR"/>
    <property type="match status" value="1"/>
</dbReference>
<dbReference type="PROSITE" id="PS50002">
    <property type="entry name" value="SH3"/>
    <property type="match status" value="1"/>
</dbReference>
<keyword evidence="4" id="KW-0963">Cytoplasm</keyword>
<dbReference type="GO" id="GO:0005886">
    <property type="term" value="C:plasma membrane"/>
    <property type="evidence" value="ECO:0007669"/>
    <property type="project" value="TreeGrafter"/>
</dbReference>
<dbReference type="GO" id="GO:0005543">
    <property type="term" value="F:phospholipid binding"/>
    <property type="evidence" value="ECO:0007669"/>
    <property type="project" value="TreeGrafter"/>
</dbReference>
<dbReference type="SMART" id="SM00326">
    <property type="entry name" value="SH3"/>
    <property type="match status" value="1"/>
</dbReference>
<dbReference type="AlphaFoldDB" id="A0A1S3HZC8"/>
<dbReference type="Gene3D" id="2.30.30.40">
    <property type="entry name" value="SH3 Domains"/>
    <property type="match status" value="1"/>
</dbReference>
<dbReference type="SUPFAM" id="SSF103657">
    <property type="entry name" value="BAR/IMD domain-like"/>
    <property type="match status" value="1"/>
</dbReference>
<gene>
    <name evidence="13" type="primary">LOC106159597</name>
</gene>
<dbReference type="Gene3D" id="1.20.1270.60">
    <property type="entry name" value="Arfaptin homology (AH) domain/BAR domain"/>
    <property type="match status" value="1"/>
</dbReference>
<dbReference type="PANTHER" id="PTHR46514:SF3">
    <property type="entry name" value="AMPHIPHYSIN"/>
    <property type="match status" value="1"/>
</dbReference>
<evidence type="ECO:0000256" key="5">
    <source>
        <dbReference type="ARBA" id="ARBA00023054"/>
    </source>
</evidence>
<dbReference type="InterPro" id="IPR004148">
    <property type="entry name" value="BAR_dom"/>
</dbReference>
<organism evidence="12 13">
    <name type="scientific">Lingula anatina</name>
    <name type="common">Brachiopod</name>
    <name type="synonym">Lingula unguis</name>
    <dbReference type="NCBI Taxonomy" id="7574"/>
    <lineage>
        <taxon>Eukaryota</taxon>
        <taxon>Metazoa</taxon>
        <taxon>Spiralia</taxon>
        <taxon>Lophotrochozoa</taxon>
        <taxon>Brachiopoda</taxon>
        <taxon>Linguliformea</taxon>
        <taxon>Lingulata</taxon>
        <taxon>Lingulida</taxon>
        <taxon>Linguloidea</taxon>
        <taxon>Lingulidae</taxon>
        <taxon>Lingula</taxon>
    </lineage>
</organism>
<evidence type="ECO:0000256" key="7">
    <source>
        <dbReference type="PROSITE-ProRule" id="PRU00192"/>
    </source>
</evidence>
<evidence type="ECO:0000256" key="6">
    <source>
        <dbReference type="ARBA" id="ARBA00023136"/>
    </source>
</evidence>
<dbReference type="InterPro" id="IPR036028">
    <property type="entry name" value="SH3-like_dom_sf"/>
</dbReference>
<evidence type="ECO:0000256" key="9">
    <source>
        <dbReference type="SAM" id="MobiDB-lite"/>
    </source>
</evidence>
<dbReference type="FunFam" id="2.30.30.40:FF:000172">
    <property type="entry name" value="Amphiphysin, isoform B"/>
    <property type="match status" value="1"/>
</dbReference>
<protein>
    <submittedName>
        <fullName evidence="13">Amphiphysin isoform X2</fullName>
    </submittedName>
</protein>
<feature type="compositionally biased region" description="Basic and acidic residues" evidence="9">
    <location>
        <begin position="236"/>
        <end position="249"/>
    </location>
</feature>
<comment type="subcellular location">
    <subcellularLocation>
        <location evidence="2">Cytoplasm</location>
    </subcellularLocation>
    <subcellularLocation>
        <location evidence="1">Endomembrane system</location>
    </subcellularLocation>
</comment>
<proteinExistence type="predicted"/>
<evidence type="ECO:0000259" key="11">
    <source>
        <dbReference type="PROSITE" id="PS51021"/>
    </source>
</evidence>
<evidence type="ECO:0000256" key="8">
    <source>
        <dbReference type="SAM" id="Coils"/>
    </source>
</evidence>
<dbReference type="Pfam" id="PF03114">
    <property type="entry name" value="BAR"/>
    <property type="match status" value="1"/>
</dbReference>
<dbReference type="RefSeq" id="XP_013391363.1">
    <property type="nucleotide sequence ID" value="XM_013535909.1"/>
</dbReference>
<evidence type="ECO:0000313" key="12">
    <source>
        <dbReference type="Proteomes" id="UP000085678"/>
    </source>
</evidence>
<feature type="compositionally biased region" description="Polar residues" evidence="9">
    <location>
        <begin position="312"/>
        <end position="323"/>
    </location>
</feature>
<dbReference type="PROSITE" id="PS51021">
    <property type="entry name" value="BAR"/>
    <property type="match status" value="1"/>
</dbReference>
<accession>A0A1S3HZC8</accession>
<feature type="domain" description="BAR" evidence="11">
    <location>
        <begin position="24"/>
        <end position="240"/>
    </location>
</feature>
<dbReference type="Pfam" id="PF07653">
    <property type="entry name" value="SH3_2"/>
    <property type="match status" value="1"/>
</dbReference>
<feature type="domain" description="SH3" evidence="10">
    <location>
        <begin position="393"/>
        <end position="457"/>
    </location>
</feature>
<dbReference type="SUPFAM" id="SSF50044">
    <property type="entry name" value="SH3-domain"/>
    <property type="match status" value="1"/>
</dbReference>
<dbReference type="InterPro" id="IPR003005">
    <property type="entry name" value="Amphiphysin"/>
</dbReference>
<dbReference type="FunFam" id="1.20.1270.60:FF:000013">
    <property type="entry name" value="Amphiphysin isoform 2"/>
    <property type="match status" value="1"/>
</dbReference>